<reference evidence="1 2" key="1">
    <citation type="submission" date="2014-04" db="EMBL/GenBank/DDBJ databases">
        <authorList>
            <consortium name="DOE Joint Genome Institute"/>
            <person name="Kuo A."/>
            <person name="Kohler A."/>
            <person name="Nagy L.G."/>
            <person name="Floudas D."/>
            <person name="Copeland A."/>
            <person name="Barry K.W."/>
            <person name="Cichocki N."/>
            <person name="Veneault-Fourrey C."/>
            <person name="LaButti K."/>
            <person name="Lindquist E.A."/>
            <person name="Lipzen A."/>
            <person name="Lundell T."/>
            <person name="Morin E."/>
            <person name="Murat C."/>
            <person name="Sun H."/>
            <person name="Tunlid A."/>
            <person name="Henrissat B."/>
            <person name="Grigoriev I.V."/>
            <person name="Hibbett D.S."/>
            <person name="Martin F."/>
            <person name="Nordberg H.P."/>
            <person name="Cantor M.N."/>
            <person name="Hua S.X."/>
        </authorList>
    </citation>
    <scope>NUCLEOTIDE SEQUENCE [LARGE SCALE GENOMIC DNA]</scope>
    <source>
        <strain evidence="1 2">LaAM-08-1</strain>
    </source>
</reference>
<dbReference type="EMBL" id="KN838536">
    <property type="protein sequence ID" value="KIK10092.1"/>
    <property type="molecule type" value="Genomic_DNA"/>
</dbReference>
<accession>A0A0C9YIG4</accession>
<gene>
    <name evidence="1" type="ORF">K443DRAFT_138728</name>
</gene>
<evidence type="ECO:0000313" key="1">
    <source>
        <dbReference type="EMBL" id="KIK10092.1"/>
    </source>
</evidence>
<sequence>MRCIRGVLIFFRTHLRINVNQIAQVFVDNAGCCCDDHAVWNQKTFLGSKYTSLTFSEFICSIPTTRNRTSSLKALDSSECHLPNCLKGVILFASSRFFPIVHDCRGVHLLRFKNFRCKGAAMQGKNSVTIKQPPIISSRTRRRHFVFITNP</sequence>
<proteinExistence type="predicted"/>
<keyword evidence="2" id="KW-1185">Reference proteome</keyword>
<dbReference type="AlphaFoldDB" id="A0A0C9YIG4"/>
<organism evidence="1 2">
    <name type="scientific">Laccaria amethystina LaAM-08-1</name>
    <dbReference type="NCBI Taxonomy" id="1095629"/>
    <lineage>
        <taxon>Eukaryota</taxon>
        <taxon>Fungi</taxon>
        <taxon>Dikarya</taxon>
        <taxon>Basidiomycota</taxon>
        <taxon>Agaricomycotina</taxon>
        <taxon>Agaricomycetes</taxon>
        <taxon>Agaricomycetidae</taxon>
        <taxon>Agaricales</taxon>
        <taxon>Agaricineae</taxon>
        <taxon>Hydnangiaceae</taxon>
        <taxon>Laccaria</taxon>
    </lineage>
</organism>
<reference evidence="2" key="2">
    <citation type="submission" date="2015-01" db="EMBL/GenBank/DDBJ databases">
        <title>Evolutionary Origins and Diversification of the Mycorrhizal Mutualists.</title>
        <authorList>
            <consortium name="DOE Joint Genome Institute"/>
            <consortium name="Mycorrhizal Genomics Consortium"/>
            <person name="Kohler A."/>
            <person name="Kuo A."/>
            <person name="Nagy L.G."/>
            <person name="Floudas D."/>
            <person name="Copeland A."/>
            <person name="Barry K.W."/>
            <person name="Cichocki N."/>
            <person name="Veneault-Fourrey C."/>
            <person name="LaButti K."/>
            <person name="Lindquist E.A."/>
            <person name="Lipzen A."/>
            <person name="Lundell T."/>
            <person name="Morin E."/>
            <person name="Murat C."/>
            <person name="Riley R."/>
            <person name="Ohm R."/>
            <person name="Sun H."/>
            <person name="Tunlid A."/>
            <person name="Henrissat B."/>
            <person name="Grigoriev I.V."/>
            <person name="Hibbett D.S."/>
            <person name="Martin F."/>
        </authorList>
    </citation>
    <scope>NUCLEOTIDE SEQUENCE [LARGE SCALE GENOMIC DNA]</scope>
    <source>
        <strain evidence="2">LaAM-08-1</strain>
    </source>
</reference>
<name>A0A0C9YIG4_9AGAR</name>
<dbReference type="HOGENOM" id="CLU_1731745_0_0_1"/>
<evidence type="ECO:0000313" key="2">
    <source>
        <dbReference type="Proteomes" id="UP000054477"/>
    </source>
</evidence>
<dbReference type="Proteomes" id="UP000054477">
    <property type="component" value="Unassembled WGS sequence"/>
</dbReference>
<protein>
    <submittedName>
        <fullName evidence="1">Unplaced genomic scaffold K443scaffold_1, whole genome shotgun sequence</fullName>
    </submittedName>
</protein>